<evidence type="ECO:0000256" key="1">
    <source>
        <dbReference type="SAM" id="Phobius"/>
    </source>
</evidence>
<sequence>MLKTKTRRKLFVFYGSILVSVVFGAIIGLLFNLGAGMFAGAFIGLFAGALAGVLAGDGLGAFIGLFTGVLAGGFAGALASAQGYEIALQYLIFLVAVCAACLVIIHIGAFIKKHLPAIKEWLGG</sequence>
<protein>
    <submittedName>
        <fullName evidence="2">Uncharacterized protein</fullName>
    </submittedName>
</protein>
<feature type="transmembrane region" description="Helical" evidence="1">
    <location>
        <begin position="87"/>
        <end position="111"/>
    </location>
</feature>
<proteinExistence type="predicted"/>
<comment type="caution">
    <text evidence="2">The sequence shown here is derived from an EMBL/GenBank/DDBJ whole genome shotgun (WGS) entry which is preliminary data.</text>
</comment>
<keyword evidence="1" id="KW-0472">Membrane</keyword>
<accession>A0A2M7YL38</accession>
<organism evidence="2 3">
    <name type="scientific">Candidatus Portnoybacteria bacterium CG_4_9_14_3_um_filter_43_11</name>
    <dbReference type="NCBI Taxonomy" id="1974805"/>
    <lineage>
        <taxon>Bacteria</taxon>
        <taxon>Candidatus Portnoyibacteriota</taxon>
    </lineage>
</organism>
<feature type="transmembrane region" description="Helical" evidence="1">
    <location>
        <begin position="37"/>
        <end position="55"/>
    </location>
</feature>
<reference evidence="3" key="1">
    <citation type="submission" date="2017-09" db="EMBL/GenBank/DDBJ databases">
        <title>Depth-based differentiation of microbial function through sediment-hosted aquifers and enrichment of novel symbionts in the deep terrestrial subsurface.</title>
        <authorList>
            <person name="Probst A.J."/>
            <person name="Ladd B."/>
            <person name="Jarett J.K."/>
            <person name="Geller-Mcgrath D.E."/>
            <person name="Sieber C.M.K."/>
            <person name="Emerson J.B."/>
            <person name="Anantharaman K."/>
            <person name="Thomas B.C."/>
            <person name="Malmstrom R."/>
            <person name="Stieglmeier M."/>
            <person name="Klingl A."/>
            <person name="Woyke T."/>
            <person name="Ryan C.M."/>
            <person name="Banfield J.F."/>
        </authorList>
    </citation>
    <scope>NUCLEOTIDE SEQUENCE [LARGE SCALE GENOMIC DNA]</scope>
</reference>
<name>A0A2M7YL38_9BACT</name>
<evidence type="ECO:0000313" key="2">
    <source>
        <dbReference type="EMBL" id="PJA63694.1"/>
    </source>
</evidence>
<feature type="transmembrane region" description="Helical" evidence="1">
    <location>
        <begin position="12"/>
        <end position="31"/>
    </location>
</feature>
<dbReference type="Proteomes" id="UP000230941">
    <property type="component" value="Unassembled WGS sequence"/>
</dbReference>
<feature type="transmembrane region" description="Helical" evidence="1">
    <location>
        <begin position="62"/>
        <end position="81"/>
    </location>
</feature>
<gene>
    <name evidence="2" type="ORF">CO160_02365</name>
</gene>
<keyword evidence="1" id="KW-1133">Transmembrane helix</keyword>
<dbReference type="AlphaFoldDB" id="A0A2M7YL38"/>
<evidence type="ECO:0000313" key="3">
    <source>
        <dbReference type="Proteomes" id="UP000230941"/>
    </source>
</evidence>
<dbReference type="EMBL" id="PFWG01000054">
    <property type="protein sequence ID" value="PJA63694.1"/>
    <property type="molecule type" value="Genomic_DNA"/>
</dbReference>
<keyword evidence="1" id="KW-0812">Transmembrane</keyword>